<dbReference type="SUPFAM" id="SSF51197">
    <property type="entry name" value="Clavaminate synthase-like"/>
    <property type="match status" value="1"/>
</dbReference>
<dbReference type="PANTHER" id="PTHR21052">
    <property type="entry name" value="SPERMATOGENESIS ASSOCIATED 11-RELATED"/>
    <property type="match status" value="1"/>
</dbReference>
<gene>
    <name evidence="1" type="ORF">C9374_005057</name>
</gene>
<dbReference type="GO" id="GO:0005759">
    <property type="term" value="C:mitochondrial matrix"/>
    <property type="evidence" value="ECO:0007669"/>
    <property type="project" value="TreeGrafter"/>
</dbReference>
<keyword evidence="2" id="KW-1185">Reference proteome</keyword>
<evidence type="ECO:0000313" key="2">
    <source>
        <dbReference type="Proteomes" id="UP000816034"/>
    </source>
</evidence>
<dbReference type="EMBL" id="PYSW02000023">
    <property type="protein sequence ID" value="KAG2382477.1"/>
    <property type="molecule type" value="Genomic_DNA"/>
</dbReference>
<protein>
    <submittedName>
        <fullName evidence="1">Uncharacterized protein</fullName>
    </submittedName>
</protein>
<reference evidence="1 2" key="1">
    <citation type="journal article" date="2018" name="BMC Genomics">
        <title>The genome of Naegleria lovaniensis, the basis for a comparative approach to unravel pathogenicity factors of the human pathogenic amoeba N. fowleri.</title>
        <authorList>
            <person name="Liechti N."/>
            <person name="Schurch N."/>
            <person name="Bruggmann R."/>
            <person name="Wittwer M."/>
        </authorList>
    </citation>
    <scope>NUCLEOTIDE SEQUENCE [LARGE SCALE GENOMIC DNA]</scope>
    <source>
        <strain evidence="1 2">ATCC 30569</strain>
    </source>
</reference>
<name>A0AA88GQF2_NAELO</name>
<dbReference type="InterPro" id="IPR037151">
    <property type="entry name" value="AlkB-like_sf"/>
</dbReference>
<dbReference type="RefSeq" id="XP_044548156.1">
    <property type="nucleotide sequence ID" value="XM_044694765.1"/>
</dbReference>
<dbReference type="Proteomes" id="UP000816034">
    <property type="component" value="Unassembled WGS sequence"/>
</dbReference>
<dbReference type="GO" id="GO:0006631">
    <property type="term" value="P:fatty acid metabolic process"/>
    <property type="evidence" value="ECO:0007669"/>
    <property type="project" value="TreeGrafter"/>
</dbReference>
<dbReference type="AlphaFoldDB" id="A0AA88GQF2"/>
<dbReference type="GO" id="GO:0006974">
    <property type="term" value="P:DNA damage response"/>
    <property type="evidence" value="ECO:0007669"/>
    <property type="project" value="InterPro"/>
</dbReference>
<evidence type="ECO:0000313" key="1">
    <source>
        <dbReference type="EMBL" id="KAG2382477.1"/>
    </source>
</evidence>
<sequence>MKRIVKSILRHHNHSNIATFSLGTRVFRTFSSTPSIRSIQHQDDEWIHHPPMIPIPSVPGLFKIKDFISPNERDHVMSEMKHIQQQLIHYFQHPEGAKELFVSQYHNLTSKESFQKVKLEELSQGEKPYFVEVFEQYGHEGHCLVYCRNSNLPKFTKEIIQKKLLQHPQTKQLVIENVREEIRKMLLMASNEEMSTVKTSQDVFSNIDWKVALNFYKVKDNHLSGFSFHRDIASNGNITAILALQSYGMLEFKKPNVEYDGFKPKENQSNEQQLVERHLEEDHETSKVLVEPRTLLILSGEARWDYLHRVPPLEKEFEFEGKKYVREDSRWSVVFGCK</sequence>
<comment type="caution">
    <text evidence="1">The sequence shown here is derived from an EMBL/GenBank/DDBJ whole genome shotgun (WGS) entry which is preliminary data.</text>
</comment>
<accession>A0AA88GQF2</accession>
<dbReference type="Gene3D" id="2.60.120.590">
    <property type="entry name" value="Alpha-ketoglutarate-dependent dioxygenase AlkB-like"/>
    <property type="match status" value="1"/>
</dbReference>
<dbReference type="InterPro" id="IPR032870">
    <property type="entry name" value="ALKBH7-like"/>
</dbReference>
<dbReference type="PANTHER" id="PTHR21052:SF0">
    <property type="entry name" value="ALPHA-KETOGLUTARATE-DEPENDENT DIOXYGENASE ALKB HOMOLOG 7, MITOCHONDRIAL"/>
    <property type="match status" value="1"/>
</dbReference>
<proteinExistence type="predicted"/>
<organism evidence="1 2">
    <name type="scientific">Naegleria lovaniensis</name>
    <name type="common">Amoeba</name>
    <dbReference type="NCBI Taxonomy" id="51637"/>
    <lineage>
        <taxon>Eukaryota</taxon>
        <taxon>Discoba</taxon>
        <taxon>Heterolobosea</taxon>
        <taxon>Tetramitia</taxon>
        <taxon>Eutetramitia</taxon>
        <taxon>Vahlkampfiidae</taxon>
        <taxon>Naegleria</taxon>
    </lineage>
</organism>
<dbReference type="GeneID" id="68097512"/>